<dbReference type="FunFam" id="1.20.1250.20:FF:000302">
    <property type="entry name" value="MFS siderochrome iron transporter MirB"/>
    <property type="match status" value="1"/>
</dbReference>
<feature type="transmembrane region" description="Helical" evidence="11">
    <location>
        <begin position="466"/>
        <end position="486"/>
    </location>
</feature>
<evidence type="ECO:0000256" key="11">
    <source>
        <dbReference type="SAM" id="Phobius"/>
    </source>
</evidence>
<dbReference type="SUPFAM" id="SSF103473">
    <property type="entry name" value="MFS general substrate transporter"/>
    <property type="match status" value="1"/>
</dbReference>
<dbReference type="InterPro" id="IPR011701">
    <property type="entry name" value="MFS"/>
</dbReference>
<dbReference type="AlphaFoldDB" id="A0A9W9H943"/>
<feature type="transmembrane region" description="Helical" evidence="11">
    <location>
        <begin position="334"/>
        <end position="354"/>
    </location>
</feature>
<keyword evidence="7" id="KW-0408">Iron</keyword>
<dbReference type="GO" id="GO:0005886">
    <property type="term" value="C:plasma membrane"/>
    <property type="evidence" value="ECO:0007669"/>
    <property type="project" value="TreeGrafter"/>
</dbReference>
<feature type="transmembrane region" description="Helical" evidence="11">
    <location>
        <begin position="219"/>
        <end position="238"/>
    </location>
</feature>
<dbReference type="OrthoDB" id="4078873at2759"/>
<comment type="similarity">
    <text evidence="2">Belongs to the major facilitator superfamily.</text>
</comment>
<keyword evidence="5 11" id="KW-0812">Transmembrane</keyword>
<dbReference type="InterPro" id="IPR036259">
    <property type="entry name" value="MFS_trans_sf"/>
</dbReference>
<dbReference type="FunFam" id="1.20.1250.20:FF:000284">
    <property type="entry name" value="Siderophore iron transporter mirB"/>
    <property type="match status" value="1"/>
</dbReference>
<evidence type="ECO:0000256" key="1">
    <source>
        <dbReference type="ARBA" id="ARBA00004141"/>
    </source>
</evidence>
<accession>A0A9W9H943</accession>
<name>A0A9W9H943_9EURO</name>
<evidence type="ECO:0000313" key="13">
    <source>
        <dbReference type="Proteomes" id="UP001147746"/>
    </source>
</evidence>
<keyword evidence="13" id="KW-1185">Reference proteome</keyword>
<evidence type="ECO:0000256" key="9">
    <source>
        <dbReference type="ARBA" id="ARBA00023136"/>
    </source>
</evidence>
<proteinExistence type="inferred from homology"/>
<keyword evidence="4" id="KW-0410">Iron transport</keyword>
<comment type="subcellular location">
    <subcellularLocation>
        <location evidence="1">Membrane</location>
        <topology evidence="1">Multi-pass membrane protein</topology>
    </subcellularLocation>
</comment>
<keyword evidence="6 11" id="KW-1133">Transmembrane helix</keyword>
<dbReference type="PANTHER" id="PTHR23501">
    <property type="entry name" value="MAJOR FACILITATOR SUPERFAMILY"/>
    <property type="match status" value="1"/>
</dbReference>
<organism evidence="12 13">
    <name type="scientific">Penicillium atrosanguineum</name>
    <dbReference type="NCBI Taxonomy" id="1132637"/>
    <lineage>
        <taxon>Eukaryota</taxon>
        <taxon>Fungi</taxon>
        <taxon>Dikarya</taxon>
        <taxon>Ascomycota</taxon>
        <taxon>Pezizomycotina</taxon>
        <taxon>Eurotiomycetes</taxon>
        <taxon>Eurotiomycetidae</taxon>
        <taxon>Eurotiales</taxon>
        <taxon>Aspergillaceae</taxon>
        <taxon>Penicillium</taxon>
    </lineage>
</organism>
<feature type="compositionally biased region" description="Basic and acidic residues" evidence="10">
    <location>
        <begin position="39"/>
        <end position="49"/>
    </location>
</feature>
<dbReference type="PANTHER" id="PTHR23501:SF50">
    <property type="entry name" value="MFS SIDEROCHROME IRON TRANSPORTER MIRB (AFU_ORTHOLOGUE AFUA_3G03640)-RELATED"/>
    <property type="match status" value="1"/>
</dbReference>
<evidence type="ECO:0000256" key="10">
    <source>
        <dbReference type="SAM" id="MobiDB-lite"/>
    </source>
</evidence>
<feature type="transmembrane region" description="Helical" evidence="11">
    <location>
        <begin position="163"/>
        <end position="185"/>
    </location>
</feature>
<evidence type="ECO:0000256" key="4">
    <source>
        <dbReference type="ARBA" id="ARBA00022496"/>
    </source>
</evidence>
<reference evidence="12" key="1">
    <citation type="submission" date="2022-12" db="EMBL/GenBank/DDBJ databases">
        <authorList>
            <person name="Petersen C."/>
        </authorList>
    </citation>
    <scope>NUCLEOTIDE SEQUENCE</scope>
    <source>
        <strain evidence="12">IBT 21472</strain>
    </source>
</reference>
<feature type="region of interest" description="Disordered" evidence="10">
    <location>
        <begin position="30"/>
        <end position="60"/>
    </location>
</feature>
<dbReference type="Pfam" id="PF07690">
    <property type="entry name" value="MFS_1"/>
    <property type="match status" value="1"/>
</dbReference>
<evidence type="ECO:0000256" key="6">
    <source>
        <dbReference type="ARBA" id="ARBA00022989"/>
    </source>
</evidence>
<feature type="transmembrane region" description="Helical" evidence="11">
    <location>
        <begin position="580"/>
        <end position="598"/>
    </location>
</feature>
<gene>
    <name evidence="12" type="ORF">N7476_005725</name>
</gene>
<reference evidence="12" key="2">
    <citation type="journal article" date="2023" name="IMA Fungus">
        <title>Comparative genomic study of the Penicillium genus elucidates a diverse pangenome and 15 lateral gene transfer events.</title>
        <authorList>
            <person name="Petersen C."/>
            <person name="Sorensen T."/>
            <person name="Nielsen M.R."/>
            <person name="Sondergaard T.E."/>
            <person name="Sorensen J.L."/>
            <person name="Fitzpatrick D.A."/>
            <person name="Frisvad J.C."/>
            <person name="Nielsen K.L."/>
        </authorList>
    </citation>
    <scope>NUCLEOTIDE SEQUENCE</scope>
    <source>
        <strain evidence="12">IBT 21472</strain>
    </source>
</reference>
<evidence type="ECO:0000256" key="8">
    <source>
        <dbReference type="ARBA" id="ARBA00023065"/>
    </source>
</evidence>
<sequence length="614" mass="68193">MGLRPLIRRGRAVFRRIKLDQVEAATSSSVDADVSRTTVEPEKSHDREAQTPPADSETVVATNGKGVAPVPYDELQTGVRDVEALAETWSKGALIAVFINIWFLYFVYAFVSSVNGSLYSYVASSFQQHSLSSLPTQLSDAFSAACFIPVAKVLDTWGRPQGFALMSCCATIGIILMASCNSFAVYCAGNIFFYMGFGGMEYCVDVITADMSQLKNRGLAYAFTSSPFIITAFAGPKVADEFYYQVSWRWGYGAWAIIFPCFAAPLYFTLKWNLNEAKKQGKIVREESGRTLPQSIWHWFIEFDFIGVLVFTAGLVLFELPFDIASEAPNGWGTGYIIAMIVVGFSMLFFFAIWERYLAPKPMMDFTFLTDRTVIGACLLDATYQLSNYCWSMYFANFLQVVNDLSITTSGYVTNVFDVVSGLLLLGVGWVIRRTGYFRWLLYIAVPLYIFAQGLMIYFRRPDQSVGYQVMCQIFISIGGAVFIIVEQLAILAAVDHQYVATALAMLNVVGTIGDSAGITISTAIWTNTFEPALQRYLPESALSDIDNIYENIEAQLSYPVGSAARIAIQKAYSYAQVRMLAAGLGVMGLGLIWTFVIKDINLKKIKQVHGTIW</sequence>
<keyword evidence="3" id="KW-0813">Transport</keyword>
<feature type="transmembrane region" description="Helical" evidence="11">
    <location>
        <begin position="412"/>
        <end position="432"/>
    </location>
</feature>
<dbReference type="Gene3D" id="1.20.1250.20">
    <property type="entry name" value="MFS general substrate transporter like domains"/>
    <property type="match status" value="2"/>
</dbReference>
<evidence type="ECO:0000313" key="12">
    <source>
        <dbReference type="EMBL" id="KAJ5315418.1"/>
    </source>
</evidence>
<evidence type="ECO:0000256" key="2">
    <source>
        <dbReference type="ARBA" id="ARBA00008335"/>
    </source>
</evidence>
<keyword evidence="9 11" id="KW-0472">Membrane</keyword>
<dbReference type="EMBL" id="JAPZBO010000005">
    <property type="protein sequence ID" value="KAJ5315418.1"/>
    <property type="molecule type" value="Genomic_DNA"/>
</dbReference>
<protein>
    <recommendedName>
        <fullName evidence="14">Major facilitator superfamily (MFS) profile domain-containing protein</fullName>
    </recommendedName>
</protein>
<dbReference type="GO" id="GO:0010106">
    <property type="term" value="P:cellular response to iron ion starvation"/>
    <property type="evidence" value="ECO:0007669"/>
    <property type="project" value="UniProtKB-ARBA"/>
</dbReference>
<dbReference type="GO" id="GO:0022857">
    <property type="term" value="F:transmembrane transporter activity"/>
    <property type="evidence" value="ECO:0007669"/>
    <property type="project" value="InterPro"/>
</dbReference>
<evidence type="ECO:0008006" key="14">
    <source>
        <dbReference type="Google" id="ProtNLM"/>
    </source>
</evidence>
<feature type="transmembrane region" description="Helical" evidence="11">
    <location>
        <begin position="299"/>
        <end position="322"/>
    </location>
</feature>
<evidence type="ECO:0000256" key="3">
    <source>
        <dbReference type="ARBA" id="ARBA00022448"/>
    </source>
</evidence>
<feature type="transmembrane region" description="Helical" evidence="11">
    <location>
        <begin position="438"/>
        <end position="459"/>
    </location>
</feature>
<feature type="transmembrane region" description="Helical" evidence="11">
    <location>
        <begin position="250"/>
        <end position="270"/>
    </location>
</feature>
<keyword evidence="8" id="KW-0406">Ion transport</keyword>
<evidence type="ECO:0000256" key="5">
    <source>
        <dbReference type="ARBA" id="ARBA00022692"/>
    </source>
</evidence>
<comment type="caution">
    <text evidence="12">The sequence shown here is derived from an EMBL/GenBank/DDBJ whole genome shotgun (WGS) entry which is preliminary data.</text>
</comment>
<evidence type="ECO:0000256" key="7">
    <source>
        <dbReference type="ARBA" id="ARBA00023004"/>
    </source>
</evidence>
<feature type="transmembrane region" description="Helical" evidence="11">
    <location>
        <begin position="93"/>
        <end position="111"/>
    </location>
</feature>
<dbReference type="GO" id="GO:0006826">
    <property type="term" value="P:iron ion transport"/>
    <property type="evidence" value="ECO:0007669"/>
    <property type="project" value="UniProtKB-KW"/>
</dbReference>
<dbReference type="Proteomes" id="UP001147746">
    <property type="component" value="Unassembled WGS sequence"/>
</dbReference>